<dbReference type="InterPro" id="IPR002579">
    <property type="entry name" value="Met_Sox_Rdtase_MsrB_dom"/>
</dbReference>
<evidence type="ECO:0000313" key="7">
    <source>
        <dbReference type="Proteomes" id="UP001597459"/>
    </source>
</evidence>
<keyword evidence="4" id="KW-0732">Signal</keyword>
<feature type="chain" id="PRO_5046558926" description="peptide-methionine (R)-S-oxide reductase" evidence="4">
    <location>
        <begin position="23"/>
        <end position="163"/>
    </location>
</feature>
<comment type="catalytic activity">
    <reaction evidence="3">
        <text>L-methionyl-[protein] + [thioredoxin]-disulfide + H2O = L-methionyl-(R)-S-oxide-[protein] + [thioredoxin]-dithiol</text>
        <dbReference type="Rhea" id="RHEA:24164"/>
        <dbReference type="Rhea" id="RHEA-COMP:10698"/>
        <dbReference type="Rhea" id="RHEA-COMP:10700"/>
        <dbReference type="Rhea" id="RHEA-COMP:12313"/>
        <dbReference type="Rhea" id="RHEA-COMP:12314"/>
        <dbReference type="ChEBI" id="CHEBI:15377"/>
        <dbReference type="ChEBI" id="CHEBI:16044"/>
        <dbReference type="ChEBI" id="CHEBI:29950"/>
        <dbReference type="ChEBI" id="CHEBI:45764"/>
        <dbReference type="ChEBI" id="CHEBI:50058"/>
        <dbReference type="EC" id="1.8.4.12"/>
    </reaction>
</comment>
<evidence type="ECO:0000256" key="3">
    <source>
        <dbReference type="ARBA" id="ARBA00048488"/>
    </source>
</evidence>
<dbReference type="InterPro" id="IPR028427">
    <property type="entry name" value="Met_Sox_Rdtase_MsrB"/>
</dbReference>
<dbReference type="NCBIfam" id="TIGR00357">
    <property type="entry name" value="peptide-methionine (R)-S-oxide reductase MsrB"/>
    <property type="match status" value="1"/>
</dbReference>
<sequence length="163" mass="18323">MNKLAYLLIICLSLGCNGNAQKTEKKEPPRYKINKTNAEWKKILTSEQYYILRQAGTERPFSSPLNKVYEKGTFHCAACDTPLYKSKHKFNSGTGWPSFDRAVKGNIAYSSDNKIGYTRIELLCATCGGHLGHMFNDGPRETTGKRHCINGGALQFIPEKKDQ</sequence>
<evidence type="ECO:0000313" key="6">
    <source>
        <dbReference type="EMBL" id="MFD2592946.1"/>
    </source>
</evidence>
<keyword evidence="2 6" id="KW-0560">Oxidoreductase</keyword>
<dbReference type="GO" id="GO:0033743">
    <property type="term" value="F:peptide-methionine (R)-S-oxide reductase activity"/>
    <property type="evidence" value="ECO:0007669"/>
    <property type="project" value="UniProtKB-EC"/>
</dbReference>
<organism evidence="6 7">
    <name type="scientific">Aquimarina hainanensis</name>
    <dbReference type="NCBI Taxonomy" id="1578017"/>
    <lineage>
        <taxon>Bacteria</taxon>
        <taxon>Pseudomonadati</taxon>
        <taxon>Bacteroidota</taxon>
        <taxon>Flavobacteriia</taxon>
        <taxon>Flavobacteriales</taxon>
        <taxon>Flavobacteriaceae</taxon>
        <taxon>Aquimarina</taxon>
    </lineage>
</organism>
<keyword evidence="7" id="KW-1185">Reference proteome</keyword>
<dbReference type="Gene3D" id="2.170.150.20">
    <property type="entry name" value="Peptide methionine sulfoxide reductase"/>
    <property type="match status" value="1"/>
</dbReference>
<dbReference type="RefSeq" id="WP_176030080.1">
    <property type="nucleotide sequence ID" value="NZ_JBHSJV010000001.1"/>
</dbReference>
<protein>
    <recommendedName>
        <fullName evidence="1">peptide-methionine (R)-S-oxide reductase</fullName>
        <ecNumber evidence="1">1.8.4.12</ecNumber>
    </recommendedName>
</protein>
<dbReference type="PANTHER" id="PTHR10173">
    <property type="entry name" value="METHIONINE SULFOXIDE REDUCTASE"/>
    <property type="match status" value="1"/>
</dbReference>
<reference evidence="7" key="1">
    <citation type="journal article" date="2019" name="Int. J. Syst. Evol. Microbiol.">
        <title>The Global Catalogue of Microorganisms (GCM) 10K type strain sequencing project: providing services to taxonomists for standard genome sequencing and annotation.</title>
        <authorList>
            <consortium name="The Broad Institute Genomics Platform"/>
            <consortium name="The Broad Institute Genome Sequencing Center for Infectious Disease"/>
            <person name="Wu L."/>
            <person name="Ma J."/>
        </authorList>
    </citation>
    <scope>NUCLEOTIDE SEQUENCE [LARGE SCALE GENOMIC DNA]</scope>
    <source>
        <strain evidence="7">KCTC 42423</strain>
    </source>
</reference>
<dbReference type="Proteomes" id="UP001597459">
    <property type="component" value="Unassembled WGS sequence"/>
</dbReference>
<dbReference type="PROSITE" id="PS51257">
    <property type="entry name" value="PROKAR_LIPOPROTEIN"/>
    <property type="match status" value="1"/>
</dbReference>
<dbReference type="SUPFAM" id="SSF51316">
    <property type="entry name" value="Mss4-like"/>
    <property type="match status" value="1"/>
</dbReference>
<feature type="signal peptide" evidence="4">
    <location>
        <begin position="1"/>
        <end position="22"/>
    </location>
</feature>
<feature type="domain" description="MsrB" evidence="5">
    <location>
        <begin position="37"/>
        <end position="159"/>
    </location>
</feature>
<dbReference type="EMBL" id="JBHULX010000039">
    <property type="protein sequence ID" value="MFD2592946.1"/>
    <property type="molecule type" value="Genomic_DNA"/>
</dbReference>
<dbReference type="PANTHER" id="PTHR10173:SF52">
    <property type="entry name" value="METHIONINE-R-SULFOXIDE REDUCTASE B1"/>
    <property type="match status" value="1"/>
</dbReference>
<dbReference type="InterPro" id="IPR011057">
    <property type="entry name" value="Mss4-like_sf"/>
</dbReference>
<evidence type="ECO:0000256" key="4">
    <source>
        <dbReference type="SAM" id="SignalP"/>
    </source>
</evidence>
<dbReference type="Pfam" id="PF01641">
    <property type="entry name" value="SelR"/>
    <property type="match status" value="1"/>
</dbReference>
<evidence type="ECO:0000256" key="2">
    <source>
        <dbReference type="ARBA" id="ARBA00023002"/>
    </source>
</evidence>
<dbReference type="PROSITE" id="PS51790">
    <property type="entry name" value="MSRB"/>
    <property type="match status" value="1"/>
</dbReference>
<proteinExistence type="predicted"/>
<evidence type="ECO:0000259" key="5">
    <source>
        <dbReference type="PROSITE" id="PS51790"/>
    </source>
</evidence>
<accession>A0ABW5NCH1</accession>
<gene>
    <name evidence="6" type="primary">msrB</name>
    <name evidence="6" type="ORF">ACFSTE_19060</name>
</gene>
<evidence type="ECO:0000256" key="1">
    <source>
        <dbReference type="ARBA" id="ARBA00012499"/>
    </source>
</evidence>
<name>A0ABW5NCH1_9FLAO</name>
<dbReference type="EC" id="1.8.4.12" evidence="1"/>
<comment type="caution">
    <text evidence="6">The sequence shown here is derived from an EMBL/GenBank/DDBJ whole genome shotgun (WGS) entry which is preliminary data.</text>
</comment>